<dbReference type="GO" id="GO:0005737">
    <property type="term" value="C:cytoplasm"/>
    <property type="evidence" value="ECO:0007669"/>
    <property type="project" value="TreeGrafter"/>
</dbReference>
<evidence type="ECO:0000256" key="2">
    <source>
        <dbReference type="ARBA" id="ARBA00012502"/>
    </source>
</evidence>
<comment type="similarity">
    <text evidence="1">Belongs to the MsrA Met sulfoxide reductase family.</text>
</comment>
<dbReference type="GO" id="GO:0034599">
    <property type="term" value="P:cellular response to oxidative stress"/>
    <property type="evidence" value="ECO:0007669"/>
    <property type="project" value="TreeGrafter"/>
</dbReference>
<dbReference type="InParanoid" id="C1EE30"/>
<sequence length="263" mass="28663">MEQLMAMLGGGKKGAMIAEDKALPGRQQAMKVTNKHYVLGNPIQEPFPDNLETCVFATGCFWGTEKMFWRVPGVYSTSVGYCAGYTQNPTYEEVCSGQTGHTEAVQVAWDPTVISFADLLSMHWTCHDPTQGMRQGNDAGTQYRSGIYCSTKAQLELAKKSAEVYGAALKAAGATRDITSEINGPGDNCVYYFAEDYHQQYLAKPGARPYCSAQPTGVPVPEEFLKENGAKLSAGYWKKYGPRPGCTIQVSNEPVPVEEALNA</sequence>
<dbReference type="Pfam" id="PF01625">
    <property type="entry name" value="PMSR"/>
    <property type="match status" value="1"/>
</dbReference>
<accession>C1EE30</accession>
<evidence type="ECO:0000256" key="7">
    <source>
        <dbReference type="ARBA" id="ARBA00048782"/>
    </source>
</evidence>
<dbReference type="KEGG" id="mis:MICPUN_62480"/>
<dbReference type="InterPro" id="IPR050162">
    <property type="entry name" value="MsrA_MetSO_reductase"/>
</dbReference>
<dbReference type="eggNOG" id="KOG1635">
    <property type="taxonomic scope" value="Eukaryota"/>
</dbReference>
<dbReference type="Gene3D" id="3.30.1060.10">
    <property type="entry name" value="Peptide methionine sulphoxide reductase MsrA"/>
    <property type="match status" value="1"/>
</dbReference>
<evidence type="ECO:0000256" key="4">
    <source>
        <dbReference type="ARBA" id="ARBA00030273"/>
    </source>
</evidence>
<evidence type="ECO:0000256" key="6">
    <source>
        <dbReference type="ARBA" id="ARBA00047806"/>
    </source>
</evidence>
<name>C1EE30_MICCC</name>
<keyword evidence="3" id="KW-0560">Oxidoreductase</keyword>
<dbReference type="OMA" id="TEKMFWR"/>
<reference evidence="9 10" key="1">
    <citation type="journal article" date="2009" name="Science">
        <title>Green evolution and dynamic adaptations revealed by genomes of the marine picoeukaryotes Micromonas.</title>
        <authorList>
            <person name="Worden A.Z."/>
            <person name="Lee J.H."/>
            <person name="Mock T."/>
            <person name="Rouze P."/>
            <person name="Simmons M.P."/>
            <person name="Aerts A.L."/>
            <person name="Allen A.E."/>
            <person name="Cuvelier M.L."/>
            <person name="Derelle E."/>
            <person name="Everett M.V."/>
            <person name="Foulon E."/>
            <person name="Grimwood J."/>
            <person name="Gundlach H."/>
            <person name="Henrissat B."/>
            <person name="Napoli C."/>
            <person name="McDonald S.M."/>
            <person name="Parker M.S."/>
            <person name="Rombauts S."/>
            <person name="Salamov A."/>
            <person name="Von Dassow P."/>
            <person name="Badger J.H."/>
            <person name="Coutinho P.M."/>
            <person name="Demir E."/>
            <person name="Dubchak I."/>
            <person name="Gentemann C."/>
            <person name="Eikrem W."/>
            <person name="Gready J.E."/>
            <person name="John U."/>
            <person name="Lanier W."/>
            <person name="Lindquist E.A."/>
            <person name="Lucas S."/>
            <person name="Mayer K.F."/>
            <person name="Moreau H."/>
            <person name="Not F."/>
            <person name="Otillar R."/>
            <person name="Panaud O."/>
            <person name="Pangilinan J."/>
            <person name="Paulsen I."/>
            <person name="Piegu B."/>
            <person name="Poliakov A."/>
            <person name="Robbens S."/>
            <person name="Schmutz J."/>
            <person name="Toulza E."/>
            <person name="Wyss T."/>
            <person name="Zelensky A."/>
            <person name="Zhou K."/>
            <person name="Armbrust E.V."/>
            <person name="Bhattacharya D."/>
            <person name="Goodenough U.W."/>
            <person name="Van de Peer Y."/>
            <person name="Grigoriev I.V."/>
        </authorList>
    </citation>
    <scope>NUCLEOTIDE SEQUENCE [LARGE SCALE GENOMIC DNA]</scope>
    <source>
        <strain evidence="10">RCC299 / NOUM17</strain>
    </source>
</reference>
<proteinExistence type="inferred from homology"/>
<dbReference type="RefSeq" id="XP_002505208.1">
    <property type="nucleotide sequence ID" value="XM_002505162.1"/>
</dbReference>
<dbReference type="Proteomes" id="UP000002009">
    <property type="component" value="Chromosome 11"/>
</dbReference>
<dbReference type="GO" id="GO:0008113">
    <property type="term" value="F:peptide-methionine (S)-S-oxide reductase activity"/>
    <property type="evidence" value="ECO:0007669"/>
    <property type="project" value="UniProtKB-EC"/>
</dbReference>
<evidence type="ECO:0000259" key="8">
    <source>
        <dbReference type="Pfam" id="PF01625"/>
    </source>
</evidence>
<evidence type="ECO:0000256" key="5">
    <source>
        <dbReference type="ARBA" id="ARBA00030643"/>
    </source>
</evidence>
<comment type="catalytic activity">
    <reaction evidence="6">
        <text>L-methionyl-[protein] + [thioredoxin]-disulfide + H2O = L-methionyl-(S)-S-oxide-[protein] + [thioredoxin]-dithiol</text>
        <dbReference type="Rhea" id="RHEA:14217"/>
        <dbReference type="Rhea" id="RHEA-COMP:10698"/>
        <dbReference type="Rhea" id="RHEA-COMP:10700"/>
        <dbReference type="Rhea" id="RHEA-COMP:12313"/>
        <dbReference type="Rhea" id="RHEA-COMP:12315"/>
        <dbReference type="ChEBI" id="CHEBI:15377"/>
        <dbReference type="ChEBI" id="CHEBI:16044"/>
        <dbReference type="ChEBI" id="CHEBI:29950"/>
        <dbReference type="ChEBI" id="CHEBI:44120"/>
        <dbReference type="ChEBI" id="CHEBI:50058"/>
        <dbReference type="EC" id="1.8.4.11"/>
    </reaction>
</comment>
<keyword evidence="10" id="KW-1185">Reference proteome</keyword>
<feature type="domain" description="Peptide methionine sulphoxide reductase MsrA" evidence="8">
    <location>
        <begin position="54"/>
        <end position="211"/>
    </location>
</feature>
<dbReference type="InterPro" id="IPR002569">
    <property type="entry name" value="Met_Sox_Rdtase_MsrA_dom"/>
</dbReference>
<evidence type="ECO:0000256" key="3">
    <source>
        <dbReference type="ARBA" id="ARBA00023002"/>
    </source>
</evidence>
<dbReference type="GeneID" id="8247326"/>
<evidence type="ECO:0000313" key="10">
    <source>
        <dbReference type="Proteomes" id="UP000002009"/>
    </source>
</evidence>
<protein>
    <recommendedName>
        <fullName evidence="2">peptide-methionine (S)-S-oxide reductase</fullName>
        <ecNumber evidence="2">1.8.4.11</ecNumber>
    </recommendedName>
    <alternativeName>
        <fullName evidence="5">Peptide-methionine (S)-S-oxide reductase</fullName>
    </alternativeName>
    <alternativeName>
        <fullName evidence="4">Protein-methionine-S-oxide reductase</fullName>
    </alternativeName>
</protein>
<evidence type="ECO:0000313" key="9">
    <source>
        <dbReference type="EMBL" id="ACO66466.1"/>
    </source>
</evidence>
<dbReference type="PANTHER" id="PTHR42799:SF2">
    <property type="entry name" value="MITOCHONDRIAL PEPTIDE METHIONINE SULFOXIDE REDUCTASE"/>
    <property type="match status" value="1"/>
</dbReference>
<dbReference type="SUPFAM" id="SSF55068">
    <property type="entry name" value="Peptide methionine sulfoxide reductase"/>
    <property type="match status" value="1"/>
</dbReference>
<dbReference type="EC" id="1.8.4.11" evidence="2"/>
<dbReference type="PANTHER" id="PTHR42799">
    <property type="entry name" value="MITOCHONDRIAL PEPTIDE METHIONINE SULFOXIDE REDUCTASE"/>
    <property type="match status" value="1"/>
</dbReference>
<dbReference type="AlphaFoldDB" id="C1EE30"/>
<gene>
    <name evidence="9" type="ORF">MICPUN_62480</name>
</gene>
<dbReference type="FunCoup" id="C1EE30">
    <property type="interactions" value="1552"/>
</dbReference>
<dbReference type="NCBIfam" id="TIGR00401">
    <property type="entry name" value="msrA"/>
    <property type="match status" value="1"/>
</dbReference>
<dbReference type="EMBL" id="CP001330">
    <property type="protein sequence ID" value="ACO66466.1"/>
    <property type="molecule type" value="Genomic_DNA"/>
</dbReference>
<dbReference type="STRING" id="296587.C1EE30"/>
<dbReference type="InterPro" id="IPR036509">
    <property type="entry name" value="Met_Sox_Rdtase_MsrA_sf"/>
</dbReference>
<comment type="catalytic activity">
    <reaction evidence="7">
        <text>[thioredoxin]-disulfide + L-methionine + H2O = L-methionine (S)-S-oxide + [thioredoxin]-dithiol</text>
        <dbReference type="Rhea" id="RHEA:19993"/>
        <dbReference type="Rhea" id="RHEA-COMP:10698"/>
        <dbReference type="Rhea" id="RHEA-COMP:10700"/>
        <dbReference type="ChEBI" id="CHEBI:15377"/>
        <dbReference type="ChEBI" id="CHEBI:29950"/>
        <dbReference type="ChEBI" id="CHEBI:50058"/>
        <dbReference type="ChEBI" id="CHEBI:57844"/>
        <dbReference type="ChEBI" id="CHEBI:58772"/>
        <dbReference type="EC" id="1.8.4.11"/>
    </reaction>
</comment>
<dbReference type="HAMAP" id="MF_01401">
    <property type="entry name" value="MsrA"/>
    <property type="match status" value="1"/>
</dbReference>
<evidence type="ECO:0000256" key="1">
    <source>
        <dbReference type="ARBA" id="ARBA00005591"/>
    </source>
</evidence>
<dbReference type="OrthoDB" id="77405at2759"/>
<organism evidence="9 10">
    <name type="scientific">Micromonas commoda (strain RCC299 / NOUM17 / CCMP2709)</name>
    <name type="common">Picoplanktonic green alga</name>
    <dbReference type="NCBI Taxonomy" id="296587"/>
    <lineage>
        <taxon>Eukaryota</taxon>
        <taxon>Viridiplantae</taxon>
        <taxon>Chlorophyta</taxon>
        <taxon>Mamiellophyceae</taxon>
        <taxon>Mamiellales</taxon>
        <taxon>Mamiellaceae</taxon>
        <taxon>Micromonas</taxon>
    </lineage>
</organism>